<evidence type="ECO:0008006" key="12">
    <source>
        <dbReference type="Google" id="ProtNLM"/>
    </source>
</evidence>
<dbReference type="Proteomes" id="UP000824890">
    <property type="component" value="Unassembled WGS sequence"/>
</dbReference>
<keyword evidence="7" id="KW-0961">Cell wall biogenesis/degradation</keyword>
<feature type="transmembrane region" description="Helical" evidence="9">
    <location>
        <begin position="1347"/>
        <end position="1370"/>
    </location>
</feature>
<reference evidence="10 11" key="1">
    <citation type="submission" date="2021-05" db="EMBL/GenBank/DDBJ databases">
        <title>Genome Assembly of Synthetic Allotetraploid Brassica napus Reveals Homoeologous Exchanges between Subgenomes.</title>
        <authorList>
            <person name="Davis J.T."/>
        </authorList>
    </citation>
    <scope>NUCLEOTIDE SEQUENCE [LARGE SCALE GENOMIC DNA]</scope>
    <source>
        <strain evidence="11">cv. Da-Ae</strain>
        <tissue evidence="10">Seedling</tissue>
    </source>
</reference>
<evidence type="ECO:0000256" key="5">
    <source>
        <dbReference type="ARBA" id="ARBA00022989"/>
    </source>
</evidence>
<feature type="transmembrane region" description="Helical" evidence="9">
    <location>
        <begin position="20"/>
        <end position="38"/>
    </location>
</feature>
<evidence type="ECO:0000256" key="8">
    <source>
        <dbReference type="SAM" id="MobiDB-lite"/>
    </source>
</evidence>
<feature type="transmembrane region" description="Helical" evidence="9">
    <location>
        <begin position="1869"/>
        <end position="1893"/>
    </location>
</feature>
<feature type="transmembrane region" description="Helical" evidence="9">
    <location>
        <begin position="568"/>
        <end position="587"/>
    </location>
</feature>
<keyword evidence="2" id="KW-0328">Glycosyltransferase</keyword>
<gene>
    <name evidence="10" type="ORF">HID58_015922</name>
</gene>
<evidence type="ECO:0000256" key="1">
    <source>
        <dbReference type="ARBA" id="ARBA00004127"/>
    </source>
</evidence>
<feature type="transmembrane region" description="Helical" evidence="9">
    <location>
        <begin position="50"/>
        <end position="68"/>
    </location>
</feature>
<dbReference type="Pfam" id="PF03552">
    <property type="entry name" value="Cellulose_synt"/>
    <property type="match status" value="5"/>
</dbReference>
<sequence length="2096" mass="236256">MADKSSSLPPLCERISYKSRSLRAVDLTILGLLFSLLLYRIRHMSQNDTVWVVAFLCECCFTFIWLLITCTKWSPAEHKPYLDRLDERVHELPSVDMFVTTADPVREPPILVVNTVLSLLAVNYPANKLACYVSDDGCSALTYFSLKEASKFAKIWVPFCKKYNVRVRAPFRYFLNPVDAKEDSEFSRDWEMTKREYEKLVQKVEDATGNSYWLDAGDDFEALSNTKPSDHSTIVKVIWENEEGVGDEKEVPHFVYISREKKPNYLHHYKAGAMNFLVRVSGLMTNAPYMLNVDCDMYANEADVVRQAMCIFMEGSMNPNHCAFVQFPQKFYDSNSDEIVVLQSYVGRGFAGIQGPVYAGSGCFHTRRVMYGLSVDDLEEDRNLSSVATRKLLAAERLERDFGKSKEMVKSVVDALQRKSNPQDTLINSSEPAQAVGHCHYEYQTSWGKTVGWLYDSTTEDAHTSIGIHSRGWTSSYISPEPPAFLGCMPPGGPEAMLQQRRWATGLLEILFTKQNPLNGSSCKKIRFRQSLAYLYIFTWGLRSIPELFYCLLPAYCVLHGSALFPKGVCLGIVFTLVGMHCLYTLWEFMSLGFSVHSWYASQSFWRIKTTGSWLFSIPDIILKLLGVSNTIFIVTKKTISKTRLESGDRPSQKEDDGSNPDSNKFEFDGSLYFLPGTFILLVNLTAIAGFSMGLQRSSRSYGGNGSSMIDACGCILVVILFLPFLIGLFEKGKYGIPLSTLSKAAFLAKAPPMADSSSSLPSLFEKISYKRCFLRSVDLTMLGLLFSLLLYRILHMSQNDNVWVVAFLCESFFTFIWLLITCIKWTPAEHKPYPDRLDERVHELPSVDMFVTTADPVREPPILVVNTVLSLLAVNYPANKLACYVSDDGCSPLTYFSLKEACNFAKIWVPFCKKYNVRVRAPFRYFLNSLDAKEDSEFSRDWEMTKREYEKLSGKVEDATRDWDADDDFEAFSNTKPNDHSTIVKVVWENKGGVGDEKELPHFVYVSREKRPNYLHHYKAGAMNFLVRVSGLMTNAPYMLNVDCDMFVNEADVVRQAMCIFLQKSKNSINHCAFVQYPQDFYDSNCEELVVLQSHLSRGFAGIQGSIYSGSGCFHTRRVMYGKFLDEESLARKFGSSKEIRKSVANALQRKSNSQNILTNFLDEAREVGHCQYESQKSWGKTIGWLYDSTAEDVNTSIDIHSRGWTSSYIYPDEPAFLGCMPPGGPEAMVQQRRWGTGMLEVLFNKHSPLIGIFSQKLRFRQRLAYIHIFTWGLRHNCHTCEYALRLHSMGIYEPWFFGTFMLLGVSRTVFIVTKKTFTETRSGTGDGPSCSADPNAGKFEFDDSVYFLPGTFIVLVNLAAIAGFSVGLQPLTHIYGGGGSTFVEACACILVVMLFLPFLKGLFEKGKYGIPLSTLSKAAFLAVLHDFPSVDMFVTTADPVREPPILVVNTVLSLLAVNYPANKLACYVSDDGCSPLTYFSLKEASKFAKIWVPFCKKYNVRVRAPFRYFLNPLPSSRDSEFTKDWGLIKTEYEKLSRKVEDATGDSHWLDSDNDFEAFSNTKPIDHSTIVKLVCENKEGVGDEKEVPHFVYISREKRENYHHHYKAGAMNFLVRVSGLMTNAPYMLNVDCDMYVNEADVVRLAMCVFLQKPMNPNHCAFVQFPQHFYDSNADEFIILQSYLGRGIAGIQGPIFTGSGCFHTRKVMYGLSIDDLDDSGSLSSVATKRMLAEGSLAREFGSSKEIVKSVVEALQGKSNPQQAITNSIEIAKEVGNCHYEYQTSWGKTIGWLYDSMADDVNTSIGIHSRGWTSSYISPDPPAFLGCMPPMGPVAMVQWQRWGTGMLEVFFNKQSPLMGLFHQKMRFRQRLAYISISMWGLRSIPELFYCLLPAYCLLHNSALFPKGLCLGIIVTLLGMHSLYTLWEFMRVGFSVQSWYVSQSIWRIKATSCWLFSILDITLKLLGISKVVLIVTQKTIPESRSGSGDEPTQRIDHGLSPSSGKFEIDGSLYFLPGTFIVLVNLAAIAGYWVGQQSWSCKHGGGGSGLAEACICVLVVIIFYPFLMGLFKKGKYGIPLSTLSKAVFLTALFVVFSVRK</sequence>
<keyword evidence="11" id="KW-1185">Reference proteome</keyword>
<feature type="transmembrane region" description="Helical" evidence="9">
    <location>
        <begin position="533"/>
        <end position="556"/>
    </location>
</feature>
<dbReference type="SUPFAM" id="SSF53448">
    <property type="entry name" value="Nucleotide-diphospho-sugar transferases"/>
    <property type="match status" value="3"/>
</dbReference>
<comment type="subcellular location">
    <subcellularLocation>
        <location evidence="1">Endomembrane system</location>
        <topology evidence="1">Multi-pass membrane protein</topology>
    </subcellularLocation>
</comment>
<evidence type="ECO:0000256" key="3">
    <source>
        <dbReference type="ARBA" id="ARBA00022679"/>
    </source>
</evidence>
<feature type="transmembrane region" description="Helical" evidence="9">
    <location>
        <begin position="707"/>
        <end position="730"/>
    </location>
</feature>
<feature type="transmembrane region" description="Helical" evidence="9">
    <location>
        <begin position="1376"/>
        <end position="1401"/>
    </location>
</feature>
<dbReference type="InterPro" id="IPR029044">
    <property type="entry name" value="Nucleotide-diphossugar_trans"/>
</dbReference>
<dbReference type="EMBL" id="JAGKQM010000004">
    <property type="protein sequence ID" value="KAH0930195.1"/>
    <property type="molecule type" value="Genomic_DNA"/>
</dbReference>
<feature type="transmembrane region" description="Helical" evidence="9">
    <location>
        <begin position="2009"/>
        <end position="2031"/>
    </location>
</feature>
<feature type="transmembrane region" description="Helical" evidence="9">
    <location>
        <begin position="672"/>
        <end position="695"/>
    </location>
</feature>
<dbReference type="InterPro" id="IPR005150">
    <property type="entry name" value="Cellulose_synth"/>
</dbReference>
<name>A0ABQ8DLF0_BRANA</name>
<keyword evidence="6 9" id="KW-0472">Membrane</keyword>
<organism evidence="10 11">
    <name type="scientific">Brassica napus</name>
    <name type="common">Rape</name>
    <dbReference type="NCBI Taxonomy" id="3708"/>
    <lineage>
        <taxon>Eukaryota</taxon>
        <taxon>Viridiplantae</taxon>
        <taxon>Streptophyta</taxon>
        <taxon>Embryophyta</taxon>
        <taxon>Tracheophyta</taxon>
        <taxon>Spermatophyta</taxon>
        <taxon>Magnoliopsida</taxon>
        <taxon>eudicotyledons</taxon>
        <taxon>Gunneridae</taxon>
        <taxon>Pentapetalae</taxon>
        <taxon>rosids</taxon>
        <taxon>malvids</taxon>
        <taxon>Brassicales</taxon>
        <taxon>Brassicaceae</taxon>
        <taxon>Brassiceae</taxon>
        <taxon>Brassica</taxon>
    </lineage>
</organism>
<evidence type="ECO:0000256" key="9">
    <source>
        <dbReference type="SAM" id="Phobius"/>
    </source>
</evidence>
<feature type="transmembrane region" description="Helical" evidence="9">
    <location>
        <begin position="1905"/>
        <end position="1924"/>
    </location>
</feature>
<keyword evidence="4 9" id="KW-0812">Transmembrane</keyword>
<feature type="transmembrane region" description="Helical" evidence="9">
    <location>
        <begin position="2043"/>
        <end position="2062"/>
    </location>
</feature>
<evidence type="ECO:0000256" key="7">
    <source>
        <dbReference type="ARBA" id="ARBA00023316"/>
    </source>
</evidence>
<feature type="transmembrane region" description="Helical" evidence="9">
    <location>
        <begin position="2074"/>
        <end position="2094"/>
    </location>
</feature>
<evidence type="ECO:0000256" key="4">
    <source>
        <dbReference type="ARBA" id="ARBA00022692"/>
    </source>
</evidence>
<dbReference type="Gene3D" id="3.90.550.10">
    <property type="entry name" value="Spore Coat Polysaccharide Biosynthesis Protein SpsA, Chain A"/>
    <property type="match status" value="3"/>
</dbReference>
<evidence type="ECO:0000313" key="10">
    <source>
        <dbReference type="EMBL" id="KAH0930195.1"/>
    </source>
</evidence>
<accession>A0ABQ8DLF0</accession>
<keyword evidence="3" id="KW-0808">Transferase</keyword>
<evidence type="ECO:0000256" key="6">
    <source>
        <dbReference type="ARBA" id="ARBA00023136"/>
    </source>
</evidence>
<comment type="caution">
    <text evidence="10">The sequence shown here is derived from an EMBL/GenBank/DDBJ whole genome shotgun (WGS) entry which is preliminary data.</text>
</comment>
<keyword evidence="5 9" id="KW-1133">Transmembrane helix</keyword>
<feature type="transmembrane region" description="Helical" evidence="9">
    <location>
        <begin position="773"/>
        <end position="792"/>
    </location>
</feature>
<feature type="transmembrane region" description="Helical" evidence="9">
    <location>
        <begin position="804"/>
        <end position="824"/>
    </location>
</feature>
<proteinExistence type="predicted"/>
<feature type="transmembrane region" description="Helical" evidence="9">
    <location>
        <begin position="614"/>
        <end position="635"/>
    </location>
</feature>
<protein>
    <recommendedName>
        <fullName evidence="12">Cellulose synthase (UDP-forming)</fullName>
    </recommendedName>
</protein>
<feature type="transmembrane region" description="Helical" evidence="9">
    <location>
        <begin position="1950"/>
        <end position="1972"/>
    </location>
</feature>
<evidence type="ECO:0000313" key="11">
    <source>
        <dbReference type="Proteomes" id="UP000824890"/>
    </source>
</evidence>
<evidence type="ECO:0000256" key="2">
    <source>
        <dbReference type="ARBA" id="ARBA00022676"/>
    </source>
</evidence>
<feature type="region of interest" description="Disordered" evidence="8">
    <location>
        <begin position="1979"/>
        <end position="1998"/>
    </location>
</feature>
<dbReference type="PANTHER" id="PTHR13301">
    <property type="entry name" value="X-BOX TRANSCRIPTION FACTOR-RELATED"/>
    <property type="match status" value="1"/>
</dbReference>